<dbReference type="GO" id="GO:0070822">
    <property type="term" value="C:Sin3-type complex"/>
    <property type="evidence" value="ECO:0007669"/>
    <property type="project" value="TreeGrafter"/>
</dbReference>
<dbReference type="OrthoDB" id="10265969at2759"/>
<dbReference type="FunFam" id="1.20.1160.11:FF:000002">
    <property type="entry name" value="Paired amphipathic helix protein SIN3"/>
    <property type="match status" value="1"/>
</dbReference>
<dbReference type="Proteomes" id="UP000284842">
    <property type="component" value="Unassembled WGS sequence"/>
</dbReference>
<evidence type="ECO:0000313" key="10">
    <source>
        <dbReference type="EMBL" id="PPR03333.1"/>
    </source>
</evidence>
<keyword evidence="6 7" id="KW-0539">Nucleus</keyword>
<feature type="compositionally biased region" description="Polar residues" evidence="8">
    <location>
        <begin position="102"/>
        <end position="112"/>
    </location>
</feature>
<dbReference type="Pfam" id="PF08295">
    <property type="entry name" value="Sin3_corepress"/>
    <property type="match status" value="1"/>
</dbReference>
<feature type="region of interest" description="Disordered" evidence="8">
    <location>
        <begin position="1"/>
        <end position="113"/>
    </location>
</feature>
<evidence type="ECO:0000256" key="3">
    <source>
        <dbReference type="ARBA" id="ARBA00022737"/>
    </source>
</evidence>
<gene>
    <name evidence="10" type="ORF">CVT24_012573</name>
</gene>
<evidence type="ECO:0000256" key="6">
    <source>
        <dbReference type="ARBA" id="ARBA00023242"/>
    </source>
</evidence>
<feature type="compositionally biased region" description="Low complexity" evidence="8">
    <location>
        <begin position="84"/>
        <end position="94"/>
    </location>
</feature>
<dbReference type="InterPro" id="IPR013194">
    <property type="entry name" value="HDAC_interact_dom"/>
</dbReference>
<dbReference type="InParanoid" id="A0A409YJU5"/>
<evidence type="ECO:0000256" key="4">
    <source>
        <dbReference type="ARBA" id="ARBA00023015"/>
    </source>
</evidence>
<evidence type="ECO:0000256" key="1">
    <source>
        <dbReference type="ARBA" id="ARBA00004123"/>
    </source>
</evidence>
<keyword evidence="5" id="KW-0804">Transcription</keyword>
<evidence type="ECO:0000259" key="9">
    <source>
        <dbReference type="SMART" id="SM00761"/>
    </source>
</evidence>
<dbReference type="AlphaFoldDB" id="A0A409YJU5"/>
<organism evidence="10 11">
    <name type="scientific">Panaeolus cyanescens</name>
    <dbReference type="NCBI Taxonomy" id="181874"/>
    <lineage>
        <taxon>Eukaryota</taxon>
        <taxon>Fungi</taxon>
        <taxon>Dikarya</taxon>
        <taxon>Basidiomycota</taxon>
        <taxon>Agaricomycotina</taxon>
        <taxon>Agaricomycetes</taxon>
        <taxon>Agaricomycetidae</taxon>
        <taxon>Agaricales</taxon>
        <taxon>Agaricineae</taxon>
        <taxon>Galeropsidaceae</taxon>
        <taxon>Panaeolus</taxon>
    </lineage>
</organism>
<dbReference type="STRING" id="181874.A0A409YJU5"/>
<accession>A0A409YJU5</accession>
<dbReference type="GO" id="GO:0003714">
    <property type="term" value="F:transcription corepressor activity"/>
    <property type="evidence" value="ECO:0007669"/>
    <property type="project" value="InterPro"/>
</dbReference>
<evidence type="ECO:0000313" key="11">
    <source>
        <dbReference type="Proteomes" id="UP000284842"/>
    </source>
</evidence>
<dbReference type="PROSITE" id="PS51477">
    <property type="entry name" value="PAH"/>
    <property type="match status" value="2"/>
</dbReference>
<proteinExistence type="predicted"/>
<evidence type="ECO:0000256" key="8">
    <source>
        <dbReference type="SAM" id="MobiDB-lite"/>
    </source>
</evidence>
<comment type="subcellular location">
    <subcellularLocation>
        <location evidence="1 7">Nucleus</location>
    </subcellularLocation>
</comment>
<evidence type="ECO:0000256" key="7">
    <source>
        <dbReference type="PROSITE-ProRule" id="PRU00810"/>
    </source>
</evidence>
<feature type="compositionally biased region" description="Basic and acidic residues" evidence="8">
    <location>
        <begin position="46"/>
        <end position="63"/>
    </location>
</feature>
<feature type="compositionally biased region" description="Polar residues" evidence="8">
    <location>
        <begin position="212"/>
        <end position="224"/>
    </location>
</feature>
<dbReference type="PANTHER" id="PTHR12346">
    <property type="entry name" value="SIN3B-RELATED"/>
    <property type="match status" value="1"/>
</dbReference>
<dbReference type="Pfam" id="PF02671">
    <property type="entry name" value="PAH"/>
    <property type="match status" value="3"/>
</dbReference>
<evidence type="ECO:0000256" key="5">
    <source>
        <dbReference type="ARBA" id="ARBA00023163"/>
    </source>
</evidence>
<dbReference type="GO" id="GO:0000122">
    <property type="term" value="P:negative regulation of transcription by RNA polymerase II"/>
    <property type="evidence" value="ECO:0007669"/>
    <property type="project" value="TreeGrafter"/>
</dbReference>
<keyword evidence="2" id="KW-0678">Repressor</keyword>
<dbReference type="FunCoup" id="A0A409YJU5">
    <property type="interactions" value="626"/>
</dbReference>
<reference evidence="10 11" key="1">
    <citation type="journal article" date="2018" name="Evol. Lett.">
        <title>Horizontal gene cluster transfer increased hallucinogenic mushroom diversity.</title>
        <authorList>
            <person name="Reynolds H.T."/>
            <person name="Vijayakumar V."/>
            <person name="Gluck-Thaler E."/>
            <person name="Korotkin H.B."/>
            <person name="Matheny P.B."/>
            <person name="Slot J.C."/>
        </authorList>
    </citation>
    <scope>NUCLEOTIDE SEQUENCE [LARGE SCALE GENOMIC DNA]</scope>
    <source>
        <strain evidence="10 11">2629</strain>
    </source>
</reference>
<sequence length="1259" mass="142947">MDTERIPVDTPGRLDMPENATLHPDHHSRKGMVTPRPDVQEPLAVSEERGRIPDDDRPRRSSPRDAMAAAANRSEHGGLQMAHAASSPGAGPSSRSRRGSPMDTQTQSSSIRPLNVTDALSYLDAVKGQFQHQSDVYNKFLDIMKEFKNEQIDTPGVIQRVSELFNGHPNLIQGFNTFLPAGYRIECSSDSYSSSVITVFTPTGDRMHGRNNPGSTLQWTSEPADSTPATYPPPHHLPTAPSPEPRHFAASDGQAIEPAVQYVQKIKQRCDAETYRQFLDILSRYHHSPESIDEDDVSKQIAALFKDAPDLRADFRVFMPDRQQPLLDDAPSSSRDKDKNRRKLDVVASSVANASASLPLKRKRRPAEKEREREKELPPSKMAPPPAKKPKHSTPQDFPPPPQQYSSKQPVAGPSSPRRASHQLPPQHPHQPSHAPPPPPRMTLSNDETQFFDRVKRVLDNRDLYNEFLKLVNLFAQDFIDTARLVKESRHFLGNTELYKQFCDILGWDEKKEREYFLAEQYNQTNWTKPAIARLSERPGRIDLSEKYGSYRKVSFNEANVPCSGRDEMCRSVLNDEWVSHPTWTSEDSGFISHKKNIFEEALHRSEEERHEYDFHIDAIVRTIAMLEPINNKIHLLSPEERPNYKLKPNLSGAWKPIHSRIVKKIYGREAGLEVIQSMQETPSAAIPVVLSRLKQKEEEWKRGQRAWNKTWREVDAANFAKSLDHQAITFKATDKKSLTAKALLGQIETAREEQRVKRAALIDPLFSRTRARHQLEFSVGNDRVLQDSIKLIFSFLDRTQGQLNATDRRRIEVFLRTFVPLFFTLDPVAFNSAFIVHDTIEGDLTDIDINNAGLLGPDGDDHSSSAPSRGRNGRKHHPNVSSGGDLRKKLLKSEQAKSTSRKTRAQEAAAASPAVSRFASPALVEEDASNKAEGSSAPVTGSLHSVMVGAHKRASNINNVFYTNTTFYVLLRLLEVLYSRLELFYNIGQKLAADRPSQRKPTKNAKEAALIANHGVDLTHQTGNYYEMLLISCERLFENDIEQVVFEDLMRSVFGIKDAYRIFTIDKVIGAIIKQVQAVIVDPKSQELLEHLKRERSLSAPTTQDRINHRRNVEKVLGPDENAFRIDWLADSRTMTIQLIGKDDSNYDDSEVLTGRWQSYIDAYVSGENTDGVPQIRVRRPFLRKNLPPSVRETVPETASQDGLEIKVCLRTYRLFYVSRTEDFMWRYRTKEEVDVHSKQLKARNELRRKWIETAKAS</sequence>
<feature type="region of interest" description="Disordered" evidence="8">
    <location>
        <begin position="203"/>
        <end position="249"/>
    </location>
</feature>
<dbReference type="SMART" id="SM00761">
    <property type="entry name" value="HDAC_interact"/>
    <property type="match status" value="1"/>
</dbReference>
<feature type="compositionally biased region" description="Basic and acidic residues" evidence="8">
    <location>
        <begin position="886"/>
        <end position="896"/>
    </location>
</feature>
<dbReference type="PANTHER" id="PTHR12346:SF0">
    <property type="entry name" value="SIN3A, ISOFORM G"/>
    <property type="match status" value="1"/>
</dbReference>
<feature type="compositionally biased region" description="Low complexity" evidence="8">
    <location>
        <begin position="346"/>
        <end position="359"/>
    </location>
</feature>
<dbReference type="FunFam" id="1.20.1160.11:FF:000001">
    <property type="entry name" value="Paired amphipathic helix protein Sin3"/>
    <property type="match status" value="1"/>
</dbReference>
<name>A0A409YJU5_9AGAR</name>
<feature type="region of interest" description="Disordered" evidence="8">
    <location>
        <begin position="856"/>
        <end position="914"/>
    </location>
</feature>
<dbReference type="EMBL" id="NHTK01001073">
    <property type="protein sequence ID" value="PPR03333.1"/>
    <property type="molecule type" value="Genomic_DNA"/>
</dbReference>
<feature type="compositionally biased region" description="Basic and acidic residues" evidence="8">
    <location>
        <begin position="334"/>
        <end position="345"/>
    </location>
</feature>
<dbReference type="InterPro" id="IPR003822">
    <property type="entry name" value="PAH"/>
</dbReference>
<protein>
    <recommendedName>
        <fullName evidence="9">Histone deacetylase interacting domain-containing protein</fullName>
    </recommendedName>
</protein>
<comment type="caution">
    <text evidence="10">The sequence shown here is derived from an EMBL/GenBank/DDBJ whole genome shotgun (WGS) entry which is preliminary data.</text>
</comment>
<feature type="domain" description="Histone deacetylase interacting" evidence="9">
    <location>
        <begin position="544"/>
        <end position="644"/>
    </location>
</feature>
<dbReference type="InterPro" id="IPR031693">
    <property type="entry name" value="Sin3_C"/>
</dbReference>
<feature type="compositionally biased region" description="Pro residues" evidence="8">
    <location>
        <begin position="230"/>
        <end position="243"/>
    </location>
</feature>
<feature type="region of interest" description="Disordered" evidence="8">
    <location>
        <begin position="322"/>
        <end position="446"/>
    </location>
</feature>
<dbReference type="Pfam" id="PF16879">
    <property type="entry name" value="Sin3a_C"/>
    <property type="match status" value="1"/>
</dbReference>
<dbReference type="InterPro" id="IPR039774">
    <property type="entry name" value="Sin3-like"/>
</dbReference>
<feature type="compositionally biased region" description="Pro residues" evidence="8">
    <location>
        <begin position="426"/>
        <end position="441"/>
    </location>
</feature>
<feature type="compositionally biased region" description="Basic and acidic residues" evidence="8">
    <location>
        <begin position="367"/>
        <end position="378"/>
    </location>
</feature>
<dbReference type="SUPFAM" id="SSF47762">
    <property type="entry name" value="PAH2 domain"/>
    <property type="match status" value="3"/>
</dbReference>
<dbReference type="InterPro" id="IPR036600">
    <property type="entry name" value="PAH_sf"/>
</dbReference>
<keyword evidence="3" id="KW-0677">Repeat</keyword>
<dbReference type="Gene3D" id="1.20.1160.11">
    <property type="entry name" value="Paired amphipathic helix"/>
    <property type="match status" value="3"/>
</dbReference>
<keyword evidence="11" id="KW-1185">Reference proteome</keyword>
<keyword evidence="4" id="KW-0805">Transcription regulation</keyword>
<evidence type="ECO:0000256" key="2">
    <source>
        <dbReference type="ARBA" id="ARBA00022491"/>
    </source>
</evidence>